<dbReference type="RefSeq" id="WP_058419799.1">
    <property type="nucleotide sequence ID" value="NZ_LKEF01000012.1"/>
</dbReference>
<sequence length="136" mass="15193">MSDPDVEDISIHDLVGWRLRYAFAKYVANYDVRMGKADPFSPDPFLVIHINSIQSGDGSYESFSIKNEEKLCRFYPEEITNLLKNSDLVVGVNEDCYQCTVDRIGTFEAVSADEAKQKAMVAIAINGTVVSVPQLH</sequence>
<accession>A0A0W0I1V2</accession>
<dbReference type="AlphaFoldDB" id="A0A0W0I1V2"/>
<evidence type="ECO:0000313" key="1">
    <source>
        <dbReference type="EMBL" id="KTB67015.1"/>
    </source>
</evidence>
<protein>
    <submittedName>
        <fullName evidence="1">Uncharacterized protein</fullName>
    </submittedName>
</protein>
<name>A0A0W0I1V2_PSEFL</name>
<dbReference type="Proteomes" id="UP000054197">
    <property type="component" value="Unassembled WGS sequence"/>
</dbReference>
<evidence type="ECO:0000313" key="2">
    <source>
        <dbReference type="Proteomes" id="UP000054197"/>
    </source>
</evidence>
<dbReference type="EMBL" id="LKEF01000012">
    <property type="protein sequence ID" value="KTB67015.1"/>
    <property type="molecule type" value="Genomic_DNA"/>
</dbReference>
<gene>
    <name evidence="1" type="ORF">AO063_21180</name>
</gene>
<organism evidence="1 2">
    <name type="scientific">Pseudomonas fluorescens ICMP 11288</name>
    <dbReference type="NCBI Taxonomy" id="1198309"/>
    <lineage>
        <taxon>Bacteria</taxon>
        <taxon>Pseudomonadati</taxon>
        <taxon>Pseudomonadota</taxon>
        <taxon>Gammaproteobacteria</taxon>
        <taxon>Pseudomonadales</taxon>
        <taxon>Pseudomonadaceae</taxon>
        <taxon>Pseudomonas</taxon>
    </lineage>
</organism>
<reference evidence="1 2" key="1">
    <citation type="submission" date="2015-09" db="EMBL/GenBank/DDBJ databases">
        <title>Genome sequence of ICMP 11288.</title>
        <authorList>
            <person name="Visnovsky S."/>
            <person name="Lu A."/>
            <person name="Panda P."/>
            <person name="Pitman A."/>
        </authorList>
    </citation>
    <scope>NUCLEOTIDE SEQUENCE [LARGE SCALE GENOMIC DNA]</scope>
    <source>
        <strain evidence="1 2">ICMP 11288</strain>
    </source>
</reference>
<proteinExistence type="predicted"/>
<comment type="caution">
    <text evidence="1">The sequence shown here is derived from an EMBL/GenBank/DDBJ whole genome shotgun (WGS) entry which is preliminary data.</text>
</comment>